<keyword evidence="1" id="KW-1133">Transmembrane helix</keyword>
<dbReference type="RefSeq" id="WP_151691580.1">
    <property type="nucleotide sequence ID" value="NZ_BMGX01000002.1"/>
</dbReference>
<feature type="transmembrane region" description="Helical" evidence="1">
    <location>
        <begin position="47"/>
        <end position="65"/>
    </location>
</feature>
<accession>A0A6L3ZHE7</accession>
<name>A0A6L3ZHE7_9FLAO</name>
<dbReference type="OrthoDB" id="9809908at2"/>
<sequence length="344" mass="40064">MLNKRVVDRAVWSEIAFQVILLFTVFIFYAFDVRHNSTGTYVEEYEVAFFMNYAIAAMLINYWLLPKFLYKKRYVPFVVFLLLIIAAVIYVEEEVLEAIYFPTTRAGKFPGVFFNLVAAMPTITILTGFKFGWDAFHQQRKLEQLALTAKESELQYLKSQINPHFLFNNLNNLYAHALEHSEKTPDIILELSGVLRYMLYECKEEYVSIQKEVEQLQNFIQLSALQIEDRGEIHVDVGRMDANFQIAPLILIVFIENAVKHSSSSMHDNIHISIHLHMEEEELVFQCENTYSDESNADDLAHGIGLLNVKKRLKLLYPDKHELKVKAEGDRYTVNLRLKLKPRV</sequence>
<gene>
    <name evidence="3" type="ORF">F8C82_01040</name>
</gene>
<reference evidence="3 4" key="1">
    <citation type="submission" date="2019-10" db="EMBL/GenBank/DDBJ databases">
        <title>Genome sequence of Phaeocystidibacter marisrubri JCM30614 (type strain).</title>
        <authorList>
            <person name="Bowman J.P."/>
        </authorList>
    </citation>
    <scope>NUCLEOTIDE SEQUENCE [LARGE SCALE GENOMIC DNA]</scope>
    <source>
        <strain evidence="3 4">JCM 30614</strain>
    </source>
</reference>
<organism evidence="3 4">
    <name type="scientific">Phaeocystidibacter marisrubri</name>
    <dbReference type="NCBI Taxonomy" id="1577780"/>
    <lineage>
        <taxon>Bacteria</taxon>
        <taxon>Pseudomonadati</taxon>
        <taxon>Bacteroidota</taxon>
        <taxon>Flavobacteriia</taxon>
        <taxon>Flavobacteriales</taxon>
        <taxon>Phaeocystidibacteraceae</taxon>
        <taxon>Phaeocystidibacter</taxon>
    </lineage>
</organism>
<dbReference type="GO" id="GO:0016020">
    <property type="term" value="C:membrane"/>
    <property type="evidence" value="ECO:0007669"/>
    <property type="project" value="InterPro"/>
</dbReference>
<feature type="transmembrane region" description="Helical" evidence="1">
    <location>
        <begin position="74"/>
        <end position="91"/>
    </location>
</feature>
<dbReference type="GO" id="GO:0000155">
    <property type="term" value="F:phosphorelay sensor kinase activity"/>
    <property type="evidence" value="ECO:0007669"/>
    <property type="project" value="InterPro"/>
</dbReference>
<dbReference type="InterPro" id="IPR036890">
    <property type="entry name" value="HATPase_C_sf"/>
</dbReference>
<dbReference type="SUPFAM" id="SSF55874">
    <property type="entry name" value="ATPase domain of HSP90 chaperone/DNA topoisomerase II/histidine kinase"/>
    <property type="match status" value="1"/>
</dbReference>
<evidence type="ECO:0000313" key="4">
    <source>
        <dbReference type="Proteomes" id="UP000484164"/>
    </source>
</evidence>
<keyword evidence="1" id="KW-0812">Transmembrane</keyword>
<dbReference type="Proteomes" id="UP000484164">
    <property type="component" value="Unassembled WGS sequence"/>
</dbReference>
<evidence type="ECO:0000256" key="1">
    <source>
        <dbReference type="SAM" id="Phobius"/>
    </source>
</evidence>
<dbReference type="Pfam" id="PF06580">
    <property type="entry name" value="His_kinase"/>
    <property type="match status" value="1"/>
</dbReference>
<dbReference type="AlphaFoldDB" id="A0A6L3ZHE7"/>
<dbReference type="PANTHER" id="PTHR34220:SF7">
    <property type="entry name" value="SENSOR HISTIDINE KINASE YPDA"/>
    <property type="match status" value="1"/>
</dbReference>
<evidence type="ECO:0000313" key="3">
    <source>
        <dbReference type="EMBL" id="KAB2817008.1"/>
    </source>
</evidence>
<dbReference type="Gene3D" id="3.30.565.10">
    <property type="entry name" value="Histidine kinase-like ATPase, C-terminal domain"/>
    <property type="match status" value="1"/>
</dbReference>
<feature type="transmembrane region" description="Helical" evidence="1">
    <location>
        <begin position="111"/>
        <end position="133"/>
    </location>
</feature>
<dbReference type="InterPro" id="IPR050640">
    <property type="entry name" value="Bact_2-comp_sensor_kinase"/>
</dbReference>
<keyword evidence="4" id="KW-1185">Reference proteome</keyword>
<evidence type="ECO:0000259" key="2">
    <source>
        <dbReference type="Pfam" id="PF06580"/>
    </source>
</evidence>
<feature type="transmembrane region" description="Helical" evidence="1">
    <location>
        <begin position="12"/>
        <end position="31"/>
    </location>
</feature>
<feature type="domain" description="Signal transduction histidine kinase internal region" evidence="2">
    <location>
        <begin position="152"/>
        <end position="230"/>
    </location>
</feature>
<dbReference type="PANTHER" id="PTHR34220">
    <property type="entry name" value="SENSOR HISTIDINE KINASE YPDA"/>
    <property type="match status" value="1"/>
</dbReference>
<comment type="caution">
    <text evidence="3">The sequence shown here is derived from an EMBL/GenBank/DDBJ whole genome shotgun (WGS) entry which is preliminary data.</text>
</comment>
<proteinExistence type="predicted"/>
<dbReference type="InterPro" id="IPR010559">
    <property type="entry name" value="Sig_transdc_His_kin_internal"/>
</dbReference>
<keyword evidence="1" id="KW-0472">Membrane</keyword>
<protein>
    <submittedName>
        <fullName evidence="3">GHKL domain-containing protein</fullName>
    </submittedName>
</protein>
<dbReference type="EMBL" id="WBVQ01000001">
    <property type="protein sequence ID" value="KAB2817008.1"/>
    <property type="molecule type" value="Genomic_DNA"/>
</dbReference>